<comment type="caution">
    <text evidence="2">The sequence shown here is derived from an EMBL/GenBank/DDBJ whole genome shotgun (WGS) entry which is preliminary data.</text>
</comment>
<name>A0A4C1UX03_EUMVA</name>
<dbReference type="Proteomes" id="UP000299102">
    <property type="component" value="Unassembled WGS sequence"/>
</dbReference>
<organism evidence="2 3">
    <name type="scientific">Eumeta variegata</name>
    <name type="common">Bagworm moth</name>
    <name type="synonym">Eumeta japonica</name>
    <dbReference type="NCBI Taxonomy" id="151549"/>
    <lineage>
        <taxon>Eukaryota</taxon>
        <taxon>Metazoa</taxon>
        <taxon>Ecdysozoa</taxon>
        <taxon>Arthropoda</taxon>
        <taxon>Hexapoda</taxon>
        <taxon>Insecta</taxon>
        <taxon>Pterygota</taxon>
        <taxon>Neoptera</taxon>
        <taxon>Endopterygota</taxon>
        <taxon>Lepidoptera</taxon>
        <taxon>Glossata</taxon>
        <taxon>Ditrysia</taxon>
        <taxon>Tineoidea</taxon>
        <taxon>Psychidae</taxon>
        <taxon>Oiketicinae</taxon>
        <taxon>Eumeta</taxon>
    </lineage>
</organism>
<evidence type="ECO:0000313" key="2">
    <source>
        <dbReference type="EMBL" id="GBP30975.1"/>
    </source>
</evidence>
<sequence>MISKCQLAEDWKKKNLETSYSRNGLSLATIGAIADDEPIAGHWQLLFQRNALPSTRALLYQWSRVVRSVEAERSRALPSNQKVLGSNPDQGRMTKAPAPASKKTGHTLTGLTSAGVSDRDVLLHRGYSTYTWITVCMIWKSMNMDYGWMSYLSNAFCMPTSEKSLRNPCVRWRASRRRCAIRSVLTSSPSSERTDRRALRGTERDRFDLTEVKNASIRPWQGTNPGSGPKSMLLTTERPPIVFARQRPRAVGGPRPNGTDASARLLLRAAGTTHCRRRITETAAVTDTRVQNNLSLQKFTHIQGRNGHIAEVAFASRTPTRAILSLTAYM</sequence>
<evidence type="ECO:0000313" key="3">
    <source>
        <dbReference type="Proteomes" id="UP000299102"/>
    </source>
</evidence>
<feature type="region of interest" description="Disordered" evidence="1">
    <location>
        <begin position="77"/>
        <end position="107"/>
    </location>
</feature>
<keyword evidence="3" id="KW-1185">Reference proteome</keyword>
<proteinExistence type="predicted"/>
<reference evidence="2 3" key="1">
    <citation type="journal article" date="2019" name="Commun. Biol.">
        <title>The bagworm genome reveals a unique fibroin gene that provides high tensile strength.</title>
        <authorList>
            <person name="Kono N."/>
            <person name="Nakamura H."/>
            <person name="Ohtoshi R."/>
            <person name="Tomita M."/>
            <person name="Numata K."/>
            <person name="Arakawa K."/>
        </authorList>
    </citation>
    <scope>NUCLEOTIDE SEQUENCE [LARGE SCALE GENOMIC DNA]</scope>
</reference>
<dbReference type="AlphaFoldDB" id="A0A4C1UX03"/>
<evidence type="ECO:0000256" key="1">
    <source>
        <dbReference type="SAM" id="MobiDB-lite"/>
    </source>
</evidence>
<feature type="compositionally biased region" description="Polar residues" evidence="1">
    <location>
        <begin position="77"/>
        <end position="89"/>
    </location>
</feature>
<accession>A0A4C1UX03</accession>
<dbReference type="EMBL" id="BGZK01000240">
    <property type="protein sequence ID" value="GBP30975.1"/>
    <property type="molecule type" value="Genomic_DNA"/>
</dbReference>
<gene>
    <name evidence="2" type="ORF">EVAR_81873_1</name>
</gene>
<protein>
    <submittedName>
        <fullName evidence="2">Uncharacterized protein</fullName>
    </submittedName>
</protein>